<gene>
    <name evidence="1" type="ORF">S01H1_00268</name>
</gene>
<feature type="non-terminal residue" evidence="1">
    <location>
        <position position="141"/>
    </location>
</feature>
<dbReference type="AlphaFoldDB" id="X0RS90"/>
<dbReference type="EMBL" id="BARS01000089">
    <property type="protein sequence ID" value="GAF71623.1"/>
    <property type="molecule type" value="Genomic_DNA"/>
</dbReference>
<reference evidence="1" key="1">
    <citation type="journal article" date="2014" name="Front. Microbiol.">
        <title>High frequency of phylogenetically diverse reductive dehalogenase-homologous genes in deep subseafloor sedimentary metagenomes.</title>
        <authorList>
            <person name="Kawai M."/>
            <person name="Futagami T."/>
            <person name="Toyoda A."/>
            <person name="Takaki Y."/>
            <person name="Nishi S."/>
            <person name="Hori S."/>
            <person name="Arai W."/>
            <person name="Tsubouchi T."/>
            <person name="Morono Y."/>
            <person name="Uchiyama I."/>
            <person name="Ito T."/>
            <person name="Fujiyama A."/>
            <person name="Inagaki F."/>
            <person name="Takami H."/>
        </authorList>
    </citation>
    <scope>NUCLEOTIDE SEQUENCE</scope>
    <source>
        <strain evidence="1">Expedition CK06-06</strain>
    </source>
</reference>
<comment type="caution">
    <text evidence="1">The sequence shown here is derived from an EMBL/GenBank/DDBJ whole genome shotgun (WGS) entry which is preliminary data.</text>
</comment>
<evidence type="ECO:0008006" key="2">
    <source>
        <dbReference type="Google" id="ProtNLM"/>
    </source>
</evidence>
<evidence type="ECO:0000313" key="1">
    <source>
        <dbReference type="EMBL" id="GAF71623.1"/>
    </source>
</evidence>
<organism evidence="1">
    <name type="scientific">marine sediment metagenome</name>
    <dbReference type="NCBI Taxonomy" id="412755"/>
    <lineage>
        <taxon>unclassified sequences</taxon>
        <taxon>metagenomes</taxon>
        <taxon>ecological metagenomes</taxon>
    </lineage>
</organism>
<name>X0RS90_9ZZZZ</name>
<accession>X0RS90</accession>
<proteinExistence type="predicted"/>
<protein>
    <recommendedName>
        <fullName evidence="2">DUF2971 domain-containing protein</fullName>
    </recommendedName>
</protein>
<sequence length="141" mass="16283">MMKKKIANLVPEFRKQFIKEELPFFLYHYTSIEVFKSIIDNREIWATVANYIASDPSELIHAIGIAYETLRERKEDIKKEEGLYECCENAIKGLDGLKEFVCIFSFSEKEDLLSQWRAYCPKGGVSIGFSGDRIKKNKGDA</sequence>